<organism evidence="1 2">
    <name type="scientific">Rattus norvegicus</name>
    <name type="common">Rat</name>
    <dbReference type="NCBI Taxonomy" id="10116"/>
    <lineage>
        <taxon>Eukaryota</taxon>
        <taxon>Metazoa</taxon>
        <taxon>Chordata</taxon>
        <taxon>Craniata</taxon>
        <taxon>Vertebrata</taxon>
        <taxon>Euteleostomi</taxon>
        <taxon>Mammalia</taxon>
        <taxon>Eutheria</taxon>
        <taxon>Euarchontoglires</taxon>
        <taxon>Glires</taxon>
        <taxon>Rodentia</taxon>
        <taxon>Myomorpha</taxon>
        <taxon>Muroidea</taxon>
        <taxon>Muridae</taxon>
        <taxon>Murinae</taxon>
        <taxon>Rattus</taxon>
    </lineage>
</organism>
<name>A6JGK8_RAT</name>
<accession>A6JGK8</accession>
<reference evidence="2" key="1">
    <citation type="submission" date="2005-09" db="EMBL/GenBank/DDBJ databases">
        <authorList>
            <person name="Mural R.J."/>
            <person name="Li P.W."/>
            <person name="Adams M.D."/>
            <person name="Amanatides P.G."/>
            <person name="Baden-Tillson H."/>
            <person name="Barnstead M."/>
            <person name="Chin S.H."/>
            <person name="Dew I."/>
            <person name="Evans C.A."/>
            <person name="Ferriera S."/>
            <person name="Flanigan M."/>
            <person name="Fosler C."/>
            <person name="Glodek A."/>
            <person name="Gu Z."/>
            <person name="Holt R.A."/>
            <person name="Jennings D."/>
            <person name="Kraft C.L."/>
            <person name="Lu F."/>
            <person name="Nguyen T."/>
            <person name="Nusskern D.R."/>
            <person name="Pfannkoch C.M."/>
            <person name="Sitter C."/>
            <person name="Sutton G.G."/>
            <person name="Venter J.C."/>
            <person name="Wang Z."/>
            <person name="Woodage T."/>
            <person name="Zheng X.H."/>
            <person name="Zhong F."/>
        </authorList>
    </citation>
    <scope>NUCLEOTIDE SEQUENCE [LARGE SCALE GENOMIC DNA]</scope>
    <source>
        <strain>BN</strain>
        <strain evidence="2">Sprague-Dawley</strain>
    </source>
</reference>
<protein>
    <submittedName>
        <fullName evidence="1">RCG20452</fullName>
    </submittedName>
</protein>
<dbReference type="AlphaFoldDB" id="A6JGK8"/>
<gene>
    <name evidence="1" type="ORF">rCG_20452</name>
</gene>
<dbReference type="EMBL" id="CH473985">
    <property type="protein sequence ID" value="EDL94864.1"/>
    <property type="molecule type" value="Genomic_DNA"/>
</dbReference>
<evidence type="ECO:0000313" key="2">
    <source>
        <dbReference type="Proteomes" id="UP000234681"/>
    </source>
</evidence>
<evidence type="ECO:0000313" key="1">
    <source>
        <dbReference type="EMBL" id="EDL94864.1"/>
    </source>
</evidence>
<sequence>MWPHATRNVVSIPRSLCYLTLKVIGHLRPFTTRKYCWVRTEEQE</sequence>
<dbReference type="Proteomes" id="UP000234681">
    <property type="component" value="Chromosome 13"/>
</dbReference>
<proteinExistence type="predicted"/>